<dbReference type="Pfam" id="PF00022">
    <property type="entry name" value="Actin"/>
    <property type="match status" value="1"/>
</dbReference>
<dbReference type="AlphaFoldDB" id="A0A6V7UDX2"/>
<comment type="similarity">
    <text evidence="2">Belongs to the actin family. ARP6 subfamily.</text>
</comment>
<comment type="subcellular location">
    <subcellularLocation>
        <location evidence="1">Cytoplasm</location>
    </subcellularLocation>
</comment>
<dbReference type="SUPFAM" id="SSF81383">
    <property type="entry name" value="F-box domain"/>
    <property type="match status" value="1"/>
</dbReference>
<organism evidence="5 6">
    <name type="scientific">Meloidogyne enterolobii</name>
    <name type="common">Root-knot nematode worm</name>
    <name type="synonym">Meloidogyne mayaguensis</name>
    <dbReference type="NCBI Taxonomy" id="390850"/>
    <lineage>
        <taxon>Eukaryota</taxon>
        <taxon>Metazoa</taxon>
        <taxon>Ecdysozoa</taxon>
        <taxon>Nematoda</taxon>
        <taxon>Chromadorea</taxon>
        <taxon>Rhabditida</taxon>
        <taxon>Tylenchina</taxon>
        <taxon>Tylenchomorpha</taxon>
        <taxon>Tylenchoidea</taxon>
        <taxon>Meloidogynidae</taxon>
        <taxon>Meloidogyninae</taxon>
        <taxon>Meloidogyne</taxon>
    </lineage>
</organism>
<name>A0A6V7UDX2_MELEN</name>
<evidence type="ECO:0000256" key="3">
    <source>
        <dbReference type="ARBA" id="ARBA00022490"/>
    </source>
</evidence>
<dbReference type="InterPro" id="IPR043129">
    <property type="entry name" value="ATPase_NBD"/>
</dbReference>
<dbReference type="FunFam" id="3.90.640.10:FF:000014">
    <property type="entry name" value="Putative actin-related protein 6"/>
    <property type="match status" value="1"/>
</dbReference>
<dbReference type="CDD" id="cd10210">
    <property type="entry name" value="ASKHA_NBD_Arp6"/>
    <property type="match status" value="1"/>
</dbReference>
<protein>
    <recommendedName>
        <fullName evidence="4">F-box domain-containing protein</fullName>
    </recommendedName>
</protein>
<dbReference type="Gene3D" id="3.90.640.10">
    <property type="entry name" value="Actin, Chain A, domain 4"/>
    <property type="match status" value="1"/>
</dbReference>
<dbReference type="GO" id="GO:0005737">
    <property type="term" value="C:cytoplasm"/>
    <property type="evidence" value="ECO:0007669"/>
    <property type="project" value="UniProtKB-SubCell"/>
</dbReference>
<evidence type="ECO:0000313" key="5">
    <source>
        <dbReference type="EMBL" id="CAD2154930.1"/>
    </source>
</evidence>
<dbReference type="InterPro" id="IPR004000">
    <property type="entry name" value="Actin"/>
</dbReference>
<proteinExistence type="inferred from homology"/>
<evidence type="ECO:0000313" key="6">
    <source>
        <dbReference type="Proteomes" id="UP000580250"/>
    </source>
</evidence>
<sequence>MSSETLILDNGCFNIKIGYAGSNSRLFPNAIIKSKFDKKRVYIADEIEQLSDKTSLYFSLPIERGYLVNWDTQLQIWNKLFGKDILNVDYKNCRIILTDPSDISRAFSEDNTEEIIFENYCFHSLIRTSAPSCAAQIHCSFENPCCIIVDSGHSFTHIVPYIQGKIAKNGVLRIDVGGKALTNQLKDWISYRQLNVTDETYVINCCKEDVCFVSTDFQEDMKNWRAKRLDYLLPDFVTLMRGEIFNPKSSSLSQKHLNTQKLSLGVERFALTELLFNPSDVEIGQMGIVEAINNCLSKFPKEIQLLMAANIVLIGGNSLFAGYLERILTDLRCSVDETFPLEVLLAPNPIAHAWNCANNIFSDKSGESFDTWNFASKTVTRSEYEENGLNICQKRFNNYCILQLNFLQKMFYSLPTETKLDIFKFLSYKELRSINQTNLYFYEFINKFEGELAREKFNEINIDCFERFKGPRRYLVTLKTANFDFPLDKQFEKKWRGGLEKRISLYLPKKDLDKDIVICLTKGLEPCNINEYFLLRLPTIIKSKNDVKIVYYYLNKLFNCSFEYFSFRQFIFNPELIQLLFGNAKQFYIQIFNHSSYSHNIENLLQFTLNHLISETLILNFFQDKDMEKYINILFKILTKGNILGKIHLSFYKSFGNLEDYSLNISLLYYLIVEYIATSRDCLKMVPEIIFDFHNSAKLKLSERAEKVEIEQLNGVKYTNYQITNIFNPKVCFVFEETASDISTFKVRISMKN</sequence>
<evidence type="ECO:0000256" key="1">
    <source>
        <dbReference type="ARBA" id="ARBA00004496"/>
    </source>
</evidence>
<comment type="caution">
    <text evidence="5">The sequence shown here is derived from an EMBL/GenBank/DDBJ whole genome shotgun (WGS) entry which is preliminary data.</text>
</comment>
<dbReference type="EMBL" id="CAJEWN010000057">
    <property type="protein sequence ID" value="CAD2154930.1"/>
    <property type="molecule type" value="Genomic_DNA"/>
</dbReference>
<dbReference type="SMART" id="SM00268">
    <property type="entry name" value="ACTIN"/>
    <property type="match status" value="1"/>
</dbReference>
<dbReference type="OrthoDB" id="6220758at2759"/>
<dbReference type="CDD" id="cd09917">
    <property type="entry name" value="F-box_SF"/>
    <property type="match status" value="1"/>
</dbReference>
<dbReference type="SUPFAM" id="SSF53067">
    <property type="entry name" value="Actin-like ATPase domain"/>
    <property type="match status" value="2"/>
</dbReference>
<evidence type="ECO:0000259" key="4">
    <source>
        <dbReference type="PROSITE" id="PS50181"/>
    </source>
</evidence>
<dbReference type="Gene3D" id="2.30.36.70">
    <property type="entry name" value="Actin, Chain A, domain 2"/>
    <property type="match status" value="1"/>
</dbReference>
<dbReference type="Proteomes" id="UP000580250">
    <property type="component" value="Unassembled WGS sequence"/>
</dbReference>
<feature type="domain" description="F-box" evidence="4">
    <location>
        <begin position="408"/>
        <end position="460"/>
    </location>
</feature>
<dbReference type="GO" id="GO:0005634">
    <property type="term" value="C:nucleus"/>
    <property type="evidence" value="ECO:0007669"/>
    <property type="project" value="UniProtKB-ARBA"/>
</dbReference>
<dbReference type="PROSITE" id="PS50181">
    <property type="entry name" value="FBOX"/>
    <property type="match status" value="1"/>
</dbReference>
<dbReference type="InterPro" id="IPR001810">
    <property type="entry name" value="F-box_dom"/>
</dbReference>
<dbReference type="InterPro" id="IPR036047">
    <property type="entry name" value="F-box-like_dom_sf"/>
</dbReference>
<dbReference type="PANTHER" id="PTHR11937">
    <property type="entry name" value="ACTIN"/>
    <property type="match status" value="1"/>
</dbReference>
<accession>A0A6V7UDX2</accession>
<evidence type="ECO:0000256" key="2">
    <source>
        <dbReference type="ARBA" id="ARBA00005665"/>
    </source>
</evidence>
<keyword evidence="3" id="KW-0963">Cytoplasm</keyword>
<gene>
    <name evidence="5" type="ORF">MENT_LOCUS11684</name>
</gene>
<dbReference type="Gene3D" id="3.30.420.40">
    <property type="match status" value="2"/>
</dbReference>
<reference evidence="5 6" key="1">
    <citation type="submission" date="2020-08" db="EMBL/GenBank/DDBJ databases">
        <authorList>
            <person name="Koutsovoulos G."/>
            <person name="Danchin GJ E."/>
        </authorList>
    </citation>
    <scope>NUCLEOTIDE SEQUENCE [LARGE SCALE GENOMIC DNA]</scope>
</reference>